<dbReference type="PANTHER" id="PTHR24346">
    <property type="entry name" value="MAP/MICROTUBULE AFFINITY-REGULATING KINASE"/>
    <property type="match status" value="1"/>
</dbReference>
<dbReference type="AlphaFoldDB" id="A0A3P6TKP7"/>
<dbReference type="GO" id="GO:0050321">
    <property type="term" value="F:tau-protein kinase activity"/>
    <property type="evidence" value="ECO:0007669"/>
    <property type="project" value="TreeGrafter"/>
</dbReference>
<evidence type="ECO:0000256" key="1">
    <source>
        <dbReference type="ARBA" id="ARBA00012513"/>
    </source>
</evidence>
<dbReference type="GO" id="GO:0005524">
    <property type="term" value="F:ATP binding"/>
    <property type="evidence" value="ECO:0007669"/>
    <property type="project" value="UniProtKB-UniRule"/>
</dbReference>
<evidence type="ECO:0000313" key="14">
    <source>
        <dbReference type="Proteomes" id="UP000281553"/>
    </source>
</evidence>
<evidence type="ECO:0000256" key="6">
    <source>
        <dbReference type="ARBA" id="ARBA00022840"/>
    </source>
</evidence>
<dbReference type="PROSITE" id="PS00107">
    <property type="entry name" value="PROTEIN_KINASE_ATP"/>
    <property type="match status" value="1"/>
</dbReference>
<evidence type="ECO:0000256" key="11">
    <source>
        <dbReference type="SAM" id="MobiDB-lite"/>
    </source>
</evidence>
<evidence type="ECO:0000256" key="3">
    <source>
        <dbReference type="ARBA" id="ARBA00022679"/>
    </source>
</evidence>
<dbReference type="OrthoDB" id="193931at2759"/>
<protein>
    <recommendedName>
        <fullName evidence="1">non-specific serine/threonine protein kinase</fullName>
        <ecNumber evidence="1">2.7.11.1</ecNumber>
    </recommendedName>
</protein>
<keyword evidence="14" id="KW-1185">Reference proteome</keyword>
<evidence type="ECO:0000256" key="7">
    <source>
        <dbReference type="ARBA" id="ARBA00047899"/>
    </source>
</evidence>
<dbReference type="InterPro" id="IPR000719">
    <property type="entry name" value="Prot_kinase_dom"/>
</dbReference>
<dbReference type="Proteomes" id="UP000281553">
    <property type="component" value="Unassembled WGS sequence"/>
</dbReference>
<gene>
    <name evidence="13" type="ORF">DILT_LOCUS3508</name>
</gene>
<dbReference type="SUPFAM" id="SSF56112">
    <property type="entry name" value="Protein kinase-like (PK-like)"/>
    <property type="match status" value="1"/>
</dbReference>
<evidence type="ECO:0000259" key="12">
    <source>
        <dbReference type="PROSITE" id="PS50011"/>
    </source>
</evidence>
<accession>A0A3P6TKP7</accession>
<dbReference type="InterPro" id="IPR017441">
    <property type="entry name" value="Protein_kinase_ATP_BS"/>
</dbReference>
<dbReference type="PANTHER" id="PTHR24346:SF74">
    <property type="entry name" value="PROTEIN KINASE DOMAIN-CONTAINING PROTEIN"/>
    <property type="match status" value="1"/>
</dbReference>
<evidence type="ECO:0000256" key="9">
    <source>
        <dbReference type="PROSITE-ProRule" id="PRU10141"/>
    </source>
</evidence>
<keyword evidence="5" id="KW-0418">Kinase</keyword>
<sequence>MSPAHESPNSKPQNEVPKPARCLQVPPNASTGRGQPTQKIGTYVLEKTIGKGNFSVVKLARHTITQIKVAIKIIDKTRLSSENLEKAQREVEILKTIQHPNIIKLYQVMQTAKLLCIVTEYLPNGELFEYIANNGRLTEQVARYKFAEILSAVEHCHRNNIVHRDLKAENVLLDHSMTLKLAGKFSLKFNSCLCPVLAFRALRLTFFFVDFGFGTFQPEGGNSLLTTWCGSPPYAAPEIFKGEPYIGTKADVWSLGVLLYVLVVGVLPFGAHELPKLRDQVLAGNFRVPFWLSSPCEELLRAMLSKSPTRRPSISQIYRFKWLANLDSCPLLREPSLPIPEHMLPFMPFAAPATSGTDLLSALPTTSVRYPRVSLVCPSGLNLAAEMKVSILLQL</sequence>
<name>A0A3P6TKP7_DIBLA</name>
<dbReference type="FunFam" id="3.30.200.20:FF:000003">
    <property type="entry name" value="Non-specific serine/threonine protein kinase"/>
    <property type="match status" value="1"/>
</dbReference>
<feature type="region of interest" description="Disordered" evidence="11">
    <location>
        <begin position="1"/>
        <end position="37"/>
    </location>
</feature>
<dbReference type="Gene3D" id="1.10.510.10">
    <property type="entry name" value="Transferase(Phosphotransferase) domain 1"/>
    <property type="match status" value="1"/>
</dbReference>
<evidence type="ECO:0000313" key="13">
    <source>
        <dbReference type="EMBL" id="VDK83783.1"/>
    </source>
</evidence>
<evidence type="ECO:0000256" key="4">
    <source>
        <dbReference type="ARBA" id="ARBA00022741"/>
    </source>
</evidence>
<evidence type="ECO:0000256" key="8">
    <source>
        <dbReference type="ARBA" id="ARBA00048679"/>
    </source>
</evidence>
<dbReference type="SMART" id="SM00220">
    <property type="entry name" value="S_TKc"/>
    <property type="match status" value="1"/>
</dbReference>
<evidence type="ECO:0000256" key="5">
    <source>
        <dbReference type="ARBA" id="ARBA00022777"/>
    </source>
</evidence>
<keyword evidence="4 9" id="KW-0547">Nucleotide-binding</keyword>
<dbReference type="GO" id="GO:0035556">
    <property type="term" value="P:intracellular signal transduction"/>
    <property type="evidence" value="ECO:0007669"/>
    <property type="project" value="TreeGrafter"/>
</dbReference>
<feature type="binding site" evidence="9">
    <location>
        <position position="72"/>
    </location>
    <ligand>
        <name>ATP</name>
        <dbReference type="ChEBI" id="CHEBI:30616"/>
    </ligand>
</feature>
<dbReference type="InterPro" id="IPR008271">
    <property type="entry name" value="Ser/Thr_kinase_AS"/>
</dbReference>
<keyword evidence="2 10" id="KW-0723">Serine/threonine-protein kinase</keyword>
<feature type="compositionally biased region" description="Polar residues" evidence="11">
    <location>
        <begin position="27"/>
        <end position="37"/>
    </location>
</feature>
<organism evidence="13 14">
    <name type="scientific">Dibothriocephalus latus</name>
    <name type="common">Fish tapeworm</name>
    <name type="synonym">Diphyllobothrium latum</name>
    <dbReference type="NCBI Taxonomy" id="60516"/>
    <lineage>
        <taxon>Eukaryota</taxon>
        <taxon>Metazoa</taxon>
        <taxon>Spiralia</taxon>
        <taxon>Lophotrochozoa</taxon>
        <taxon>Platyhelminthes</taxon>
        <taxon>Cestoda</taxon>
        <taxon>Eucestoda</taxon>
        <taxon>Diphyllobothriidea</taxon>
        <taxon>Diphyllobothriidae</taxon>
        <taxon>Dibothriocephalus</taxon>
    </lineage>
</organism>
<dbReference type="Pfam" id="PF00069">
    <property type="entry name" value="Pkinase"/>
    <property type="match status" value="1"/>
</dbReference>
<comment type="catalytic activity">
    <reaction evidence="7">
        <text>L-threonyl-[protein] + ATP = O-phospho-L-threonyl-[protein] + ADP + H(+)</text>
        <dbReference type="Rhea" id="RHEA:46608"/>
        <dbReference type="Rhea" id="RHEA-COMP:11060"/>
        <dbReference type="Rhea" id="RHEA-COMP:11605"/>
        <dbReference type="ChEBI" id="CHEBI:15378"/>
        <dbReference type="ChEBI" id="CHEBI:30013"/>
        <dbReference type="ChEBI" id="CHEBI:30616"/>
        <dbReference type="ChEBI" id="CHEBI:61977"/>
        <dbReference type="ChEBI" id="CHEBI:456216"/>
        <dbReference type="EC" id="2.7.11.1"/>
    </reaction>
</comment>
<comment type="similarity">
    <text evidence="10">Belongs to the protein kinase superfamily.</text>
</comment>
<dbReference type="FunFam" id="1.10.510.10:FF:000571">
    <property type="entry name" value="Maternal embryonic leucine zipper kinase"/>
    <property type="match status" value="1"/>
</dbReference>
<dbReference type="GO" id="GO:0000226">
    <property type="term" value="P:microtubule cytoskeleton organization"/>
    <property type="evidence" value="ECO:0007669"/>
    <property type="project" value="TreeGrafter"/>
</dbReference>
<keyword evidence="3" id="KW-0808">Transferase</keyword>
<evidence type="ECO:0000256" key="2">
    <source>
        <dbReference type="ARBA" id="ARBA00022527"/>
    </source>
</evidence>
<dbReference type="EC" id="2.7.11.1" evidence="1"/>
<dbReference type="EMBL" id="UYRU01043772">
    <property type="protein sequence ID" value="VDK83783.1"/>
    <property type="molecule type" value="Genomic_DNA"/>
</dbReference>
<reference evidence="13 14" key="1">
    <citation type="submission" date="2018-11" db="EMBL/GenBank/DDBJ databases">
        <authorList>
            <consortium name="Pathogen Informatics"/>
        </authorList>
    </citation>
    <scope>NUCLEOTIDE SEQUENCE [LARGE SCALE GENOMIC DNA]</scope>
</reference>
<dbReference type="InterPro" id="IPR011009">
    <property type="entry name" value="Kinase-like_dom_sf"/>
</dbReference>
<dbReference type="PROSITE" id="PS50011">
    <property type="entry name" value="PROTEIN_KINASE_DOM"/>
    <property type="match status" value="1"/>
</dbReference>
<dbReference type="GO" id="GO:0005737">
    <property type="term" value="C:cytoplasm"/>
    <property type="evidence" value="ECO:0007669"/>
    <property type="project" value="TreeGrafter"/>
</dbReference>
<keyword evidence="6 9" id="KW-0067">ATP-binding</keyword>
<comment type="catalytic activity">
    <reaction evidence="8">
        <text>L-seryl-[protein] + ATP = O-phospho-L-seryl-[protein] + ADP + H(+)</text>
        <dbReference type="Rhea" id="RHEA:17989"/>
        <dbReference type="Rhea" id="RHEA-COMP:9863"/>
        <dbReference type="Rhea" id="RHEA-COMP:11604"/>
        <dbReference type="ChEBI" id="CHEBI:15378"/>
        <dbReference type="ChEBI" id="CHEBI:29999"/>
        <dbReference type="ChEBI" id="CHEBI:30616"/>
        <dbReference type="ChEBI" id="CHEBI:83421"/>
        <dbReference type="ChEBI" id="CHEBI:456216"/>
        <dbReference type="EC" id="2.7.11.1"/>
    </reaction>
</comment>
<proteinExistence type="inferred from homology"/>
<evidence type="ECO:0000256" key="10">
    <source>
        <dbReference type="RuleBase" id="RU000304"/>
    </source>
</evidence>
<feature type="domain" description="Protein kinase" evidence="12">
    <location>
        <begin position="43"/>
        <end position="323"/>
    </location>
</feature>
<dbReference type="PROSITE" id="PS00108">
    <property type="entry name" value="PROTEIN_KINASE_ST"/>
    <property type="match status" value="1"/>
</dbReference>